<evidence type="ECO:0000256" key="4">
    <source>
        <dbReference type="ARBA" id="ARBA00022777"/>
    </source>
</evidence>
<reference evidence="8 9" key="1">
    <citation type="submission" date="2014-02" db="EMBL/GenBank/DDBJ databases">
        <title>The genome sequence of the entomopathogenic fungus Metarhizium robertsii ARSEF 2575.</title>
        <authorList>
            <person name="Giuliano Garisto Donzelli B."/>
            <person name="Roe B.A."/>
            <person name="Macmil S.L."/>
            <person name="Krasnoff S.B."/>
            <person name="Gibson D.M."/>
        </authorList>
    </citation>
    <scope>NUCLEOTIDE SEQUENCE [LARGE SCALE GENOMIC DNA]</scope>
    <source>
        <strain evidence="8 9">ARSEF 2575</strain>
    </source>
</reference>
<evidence type="ECO:0000256" key="1">
    <source>
        <dbReference type="ARBA" id="ARBA00022527"/>
    </source>
</evidence>
<dbReference type="HOGENOM" id="CLU_000288_81_2_1"/>
<dbReference type="InterPro" id="IPR000719">
    <property type="entry name" value="Prot_kinase_dom"/>
</dbReference>
<dbReference type="OrthoDB" id="5979581at2759"/>
<evidence type="ECO:0000256" key="2">
    <source>
        <dbReference type="ARBA" id="ARBA00022679"/>
    </source>
</evidence>
<protein>
    <submittedName>
        <fullName evidence="8">Protein kinase</fullName>
    </submittedName>
</protein>
<evidence type="ECO:0000256" key="3">
    <source>
        <dbReference type="ARBA" id="ARBA00022741"/>
    </source>
</evidence>
<feature type="binding site" evidence="6">
    <location>
        <position position="88"/>
    </location>
    <ligand>
        <name>ATP</name>
        <dbReference type="ChEBI" id="CHEBI:30616"/>
    </ligand>
</feature>
<dbReference type="InterPro" id="IPR051175">
    <property type="entry name" value="CLK_kinases"/>
</dbReference>
<dbReference type="GO" id="GO:0004674">
    <property type="term" value="F:protein serine/threonine kinase activity"/>
    <property type="evidence" value="ECO:0007669"/>
    <property type="project" value="UniProtKB-KW"/>
</dbReference>
<evidence type="ECO:0000313" key="8">
    <source>
        <dbReference type="EMBL" id="EXU99150.1"/>
    </source>
</evidence>
<evidence type="ECO:0000256" key="6">
    <source>
        <dbReference type="PROSITE-ProRule" id="PRU10141"/>
    </source>
</evidence>
<keyword evidence="3 6" id="KW-0547">Nucleotide-binding</keyword>
<keyword evidence="4 8" id="KW-0418">Kinase</keyword>
<comment type="caution">
    <text evidence="8">The sequence shown here is derived from an EMBL/GenBank/DDBJ whole genome shotgun (WGS) entry which is preliminary data.</text>
</comment>
<dbReference type="InterPro" id="IPR011009">
    <property type="entry name" value="Kinase-like_dom_sf"/>
</dbReference>
<dbReference type="PANTHER" id="PTHR45646:SF11">
    <property type="entry name" value="SERINE_THREONINE-PROTEIN KINASE DOA"/>
    <property type="match status" value="1"/>
</dbReference>
<dbReference type="InterPro" id="IPR017441">
    <property type="entry name" value="Protein_kinase_ATP_BS"/>
</dbReference>
<organism evidence="8 9">
    <name type="scientific">Metarhizium robertsii</name>
    <dbReference type="NCBI Taxonomy" id="568076"/>
    <lineage>
        <taxon>Eukaryota</taxon>
        <taxon>Fungi</taxon>
        <taxon>Dikarya</taxon>
        <taxon>Ascomycota</taxon>
        <taxon>Pezizomycotina</taxon>
        <taxon>Sordariomycetes</taxon>
        <taxon>Hypocreomycetidae</taxon>
        <taxon>Hypocreales</taxon>
        <taxon>Clavicipitaceae</taxon>
        <taxon>Metarhizium</taxon>
    </lineage>
</organism>
<dbReference type="SUPFAM" id="SSF56112">
    <property type="entry name" value="Protein kinase-like (PK-like)"/>
    <property type="match status" value="1"/>
</dbReference>
<evidence type="ECO:0000313" key="9">
    <source>
        <dbReference type="Proteomes" id="UP000030151"/>
    </source>
</evidence>
<dbReference type="EMBL" id="JELW01000021">
    <property type="protein sequence ID" value="EXU99150.1"/>
    <property type="molecule type" value="Genomic_DNA"/>
</dbReference>
<dbReference type="PANTHER" id="PTHR45646">
    <property type="entry name" value="SERINE/THREONINE-PROTEIN KINASE DOA-RELATED"/>
    <property type="match status" value="1"/>
</dbReference>
<dbReference type="SMART" id="SM00220">
    <property type="entry name" value="S_TKc"/>
    <property type="match status" value="1"/>
</dbReference>
<dbReference type="Proteomes" id="UP000030151">
    <property type="component" value="Unassembled WGS sequence"/>
</dbReference>
<dbReference type="Gene3D" id="3.30.200.20">
    <property type="entry name" value="Phosphorylase Kinase, domain 1"/>
    <property type="match status" value="1"/>
</dbReference>
<accession>A0A0A1UT21</accession>
<dbReference type="PROSITE" id="PS00107">
    <property type="entry name" value="PROTEIN_KINASE_ATP"/>
    <property type="match status" value="1"/>
</dbReference>
<dbReference type="GO" id="GO:0043484">
    <property type="term" value="P:regulation of RNA splicing"/>
    <property type="evidence" value="ECO:0007669"/>
    <property type="project" value="TreeGrafter"/>
</dbReference>
<feature type="domain" description="Protein kinase" evidence="7">
    <location>
        <begin position="59"/>
        <end position="438"/>
    </location>
</feature>
<dbReference type="PROSITE" id="PS50011">
    <property type="entry name" value="PROTEIN_KINASE_DOM"/>
    <property type="match status" value="1"/>
</dbReference>
<proteinExistence type="predicted"/>
<evidence type="ECO:0000259" key="7">
    <source>
        <dbReference type="PROSITE" id="PS50011"/>
    </source>
</evidence>
<keyword evidence="2" id="KW-0808">Transferase</keyword>
<dbReference type="AlphaFoldDB" id="A0A0A1UT21"/>
<dbReference type="GO" id="GO:0005634">
    <property type="term" value="C:nucleus"/>
    <property type="evidence" value="ECO:0007669"/>
    <property type="project" value="TreeGrafter"/>
</dbReference>
<dbReference type="GO" id="GO:0005524">
    <property type="term" value="F:ATP binding"/>
    <property type="evidence" value="ECO:0007669"/>
    <property type="project" value="UniProtKB-UniRule"/>
</dbReference>
<dbReference type="Gene3D" id="1.10.510.10">
    <property type="entry name" value="Transferase(Phosphotransferase) domain 1"/>
    <property type="match status" value="1"/>
</dbReference>
<sequence length="457" mass="51243">METSTSLQGQLDIFLYTGAEGQFEDLTKYTQNGLHPITLGDVLPKPSTCVGDVNKAPRYRIMLKLGFGAFATVWLARDLVEKRYVAVKVGLGSDIPRLNRETEILTQLCKAGPGKHGHQRVIELFDVFIMKGPNGFHECLVTEVISPLSDPDARQQCSSAAIRQIIEGFAFLHGEGIVHGDPHIANFGIALPQLEQFKQDDITEYFANPEIIPVVPRDPTFPLDSVPPYIVQSVSIADFLQGMKAFPASSAMSIKILDFGRAYRLSKTIPSLPGAAPTAIRPPEVVLHELSHGRIGCTWSEAADIWAVGCTLYHVKSGHELISTWGSLKDYLFRAIQFGGPPPETWPQPWNKQDRKHENCWFFCHFSFGLIGSRDTDILAPLIYDRVKVWEAREATRNSRRGPNDEERSDFLNLIKKMILTNPDERSLMAVLLTDPFMRAVRRKEDEKSDSGQIEHY</sequence>
<keyword evidence="1" id="KW-0723">Serine/threonine-protein kinase</keyword>
<name>A0A0A1UT21_9HYPO</name>
<evidence type="ECO:0000256" key="5">
    <source>
        <dbReference type="ARBA" id="ARBA00022840"/>
    </source>
</evidence>
<dbReference type="eggNOG" id="KOG1290">
    <property type="taxonomic scope" value="Eukaryota"/>
</dbReference>
<gene>
    <name evidence="8" type="ORF">X797_007872</name>
</gene>
<keyword evidence="5 6" id="KW-0067">ATP-binding</keyword>